<name>A0AAD3H7D0_9STRA</name>
<evidence type="ECO:0008006" key="3">
    <source>
        <dbReference type="Google" id="ProtNLM"/>
    </source>
</evidence>
<dbReference type="InterPro" id="IPR036770">
    <property type="entry name" value="Ankyrin_rpt-contain_sf"/>
</dbReference>
<dbReference type="PANTHER" id="PTHR46586:SF3">
    <property type="entry name" value="ANKYRIN REPEAT-CONTAINING PROTEIN"/>
    <property type="match status" value="1"/>
</dbReference>
<gene>
    <name evidence="1" type="ORF">CTEN210_09145</name>
</gene>
<dbReference type="AlphaFoldDB" id="A0AAD3H7D0"/>
<dbReference type="InterPro" id="IPR052050">
    <property type="entry name" value="SecEffector_AnkRepeat"/>
</dbReference>
<dbReference type="Proteomes" id="UP001054902">
    <property type="component" value="Unassembled WGS sequence"/>
</dbReference>
<dbReference type="SUPFAM" id="SSF48403">
    <property type="entry name" value="Ankyrin repeat"/>
    <property type="match status" value="1"/>
</dbReference>
<keyword evidence="2" id="KW-1185">Reference proteome</keyword>
<sequence length="544" mass="62380">MSRVKRIKVTHEAGKAMSSAGAFHDITKHIQDLPSDVFQHCLEFVGKGNFAFVAPVSKHFYWNYINLGVEMKNNAIDVDVILQQGRNKKTTVKDVATGPLRLGTECFTDAPKGFQEELCRQAAVNGRLDILKCADAFGIDMKRSIFPKHNANGTMSYDIVVQLAEIVANDHLDVIEFLHDQGVDLDNEDIIIEIGKIGKARNLHWMVSKGMIFFRKDEVIDYLVLDGEIDILKENYEQMNEHEYTFKACAEGGNIEVMNWLLQQKDCVWSSYLFARSAESGSIQMMELCFQHECPPHERVCSGSMMNKNKDAALTALKWLREHNIPWNEYVCEYAAMYGNLKALKWARENGCPWDEDTFNRAAQYGNIEILDYCFKNNCPIDHDEIYHYPFNDEIYNPTESELQERSLKVYKWLHQHSIPWDDEAGLVTAQHGHLATLKWAIENGCPWHEDMLGCAIGQFDFPMVAYCIQHLSPMDGSVYVLAINKMNETSETRMHGDSDTKMIKMLQMFHDYGIPWSIDIIPFAERLSRSKVANWLRCVGCPE</sequence>
<accession>A0AAD3H7D0</accession>
<organism evidence="1 2">
    <name type="scientific">Chaetoceros tenuissimus</name>
    <dbReference type="NCBI Taxonomy" id="426638"/>
    <lineage>
        <taxon>Eukaryota</taxon>
        <taxon>Sar</taxon>
        <taxon>Stramenopiles</taxon>
        <taxon>Ochrophyta</taxon>
        <taxon>Bacillariophyta</taxon>
        <taxon>Coscinodiscophyceae</taxon>
        <taxon>Chaetocerotophycidae</taxon>
        <taxon>Chaetocerotales</taxon>
        <taxon>Chaetocerotaceae</taxon>
        <taxon>Chaetoceros</taxon>
    </lineage>
</organism>
<dbReference type="SUPFAM" id="SSF140860">
    <property type="entry name" value="Pseudo ankyrin repeat-like"/>
    <property type="match status" value="1"/>
</dbReference>
<evidence type="ECO:0000313" key="1">
    <source>
        <dbReference type="EMBL" id="GFH52669.1"/>
    </source>
</evidence>
<dbReference type="Gene3D" id="1.25.40.20">
    <property type="entry name" value="Ankyrin repeat-containing domain"/>
    <property type="match status" value="1"/>
</dbReference>
<dbReference type="PANTHER" id="PTHR46586">
    <property type="entry name" value="ANKYRIN REPEAT-CONTAINING PROTEIN"/>
    <property type="match status" value="1"/>
</dbReference>
<comment type="caution">
    <text evidence="1">The sequence shown here is derived from an EMBL/GenBank/DDBJ whole genome shotgun (WGS) entry which is preliminary data.</text>
</comment>
<protein>
    <recommendedName>
        <fullName evidence="3">Ankyrin repeat-containing protein</fullName>
    </recommendedName>
</protein>
<evidence type="ECO:0000313" key="2">
    <source>
        <dbReference type="Proteomes" id="UP001054902"/>
    </source>
</evidence>
<proteinExistence type="predicted"/>
<reference evidence="1 2" key="1">
    <citation type="journal article" date="2021" name="Sci. Rep.">
        <title>The genome of the diatom Chaetoceros tenuissimus carries an ancient integrated fragment of an extant virus.</title>
        <authorList>
            <person name="Hongo Y."/>
            <person name="Kimura K."/>
            <person name="Takaki Y."/>
            <person name="Yoshida Y."/>
            <person name="Baba S."/>
            <person name="Kobayashi G."/>
            <person name="Nagasaki K."/>
            <person name="Hano T."/>
            <person name="Tomaru Y."/>
        </authorList>
    </citation>
    <scope>NUCLEOTIDE SEQUENCE [LARGE SCALE GENOMIC DNA]</scope>
    <source>
        <strain evidence="1 2">NIES-3715</strain>
    </source>
</reference>
<dbReference type="EMBL" id="BLLK01000045">
    <property type="protein sequence ID" value="GFH52669.1"/>
    <property type="molecule type" value="Genomic_DNA"/>
</dbReference>